<name>A0ABQ2ZNE0_9GAMM</name>
<dbReference type="EMBL" id="BMXT01000001">
    <property type="protein sequence ID" value="GGY19790.1"/>
    <property type="molecule type" value="Genomic_DNA"/>
</dbReference>
<dbReference type="InterPro" id="IPR036388">
    <property type="entry name" value="WH-like_DNA-bd_sf"/>
</dbReference>
<dbReference type="Proteomes" id="UP000621898">
    <property type="component" value="Unassembled WGS sequence"/>
</dbReference>
<organism evidence="5 6">
    <name type="scientific">Rhodanobacter panaciterrae</name>
    <dbReference type="NCBI Taxonomy" id="490572"/>
    <lineage>
        <taxon>Bacteria</taxon>
        <taxon>Pseudomonadati</taxon>
        <taxon>Pseudomonadota</taxon>
        <taxon>Gammaproteobacteria</taxon>
        <taxon>Lysobacterales</taxon>
        <taxon>Rhodanobacteraceae</taxon>
        <taxon>Rhodanobacter</taxon>
    </lineage>
</organism>
<evidence type="ECO:0000313" key="6">
    <source>
        <dbReference type="Proteomes" id="UP000621898"/>
    </source>
</evidence>
<evidence type="ECO:0000313" key="5">
    <source>
        <dbReference type="EMBL" id="GGY19790.1"/>
    </source>
</evidence>
<proteinExistence type="predicted"/>
<dbReference type="InterPro" id="IPR016032">
    <property type="entry name" value="Sig_transdc_resp-reg_C-effctor"/>
</dbReference>
<comment type="caution">
    <text evidence="5">The sequence shown here is derived from an EMBL/GenBank/DDBJ whole genome shotgun (WGS) entry which is preliminary data.</text>
</comment>
<evidence type="ECO:0000256" key="3">
    <source>
        <dbReference type="SAM" id="MobiDB-lite"/>
    </source>
</evidence>
<evidence type="ECO:0000256" key="1">
    <source>
        <dbReference type="ARBA" id="ARBA00023125"/>
    </source>
</evidence>
<feature type="domain" description="OmpR/PhoB-type" evidence="4">
    <location>
        <begin position="13"/>
        <end position="120"/>
    </location>
</feature>
<dbReference type="CDD" id="cd00383">
    <property type="entry name" value="trans_reg_C"/>
    <property type="match status" value="1"/>
</dbReference>
<evidence type="ECO:0000256" key="2">
    <source>
        <dbReference type="PROSITE-ProRule" id="PRU01091"/>
    </source>
</evidence>
<dbReference type="SUPFAM" id="SSF46894">
    <property type="entry name" value="C-terminal effector domain of the bipartite response regulators"/>
    <property type="match status" value="1"/>
</dbReference>
<feature type="region of interest" description="Disordered" evidence="3">
    <location>
        <begin position="92"/>
        <end position="120"/>
    </location>
</feature>
<sequence length="120" mass="12790">MGTGKPSGHAAPAGVFSFADVQVDAGAHRLTRAGTEVGLEPKAFAVLLELLAHPDQMLSRDQLLDAVWGHAHVTQATLNRLVVQLRRALRVPRQSTPLTDRHDVDLGPAHSPALPSLNAN</sequence>
<dbReference type="RefSeq" id="WP_189440045.1">
    <property type="nucleotide sequence ID" value="NZ_BMXT01000001.1"/>
</dbReference>
<evidence type="ECO:0000259" key="4">
    <source>
        <dbReference type="PROSITE" id="PS51755"/>
    </source>
</evidence>
<reference evidence="6" key="1">
    <citation type="journal article" date="2019" name="Int. J. Syst. Evol. Microbiol.">
        <title>The Global Catalogue of Microorganisms (GCM) 10K type strain sequencing project: providing services to taxonomists for standard genome sequencing and annotation.</title>
        <authorList>
            <consortium name="The Broad Institute Genomics Platform"/>
            <consortium name="The Broad Institute Genome Sequencing Center for Infectious Disease"/>
            <person name="Wu L."/>
            <person name="Ma J."/>
        </authorList>
    </citation>
    <scope>NUCLEOTIDE SEQUENCE [LARGE SCALE GENOMIC DNA]</scope>
    <source>
        <strain evidence="6">KCTC 22232</strain>
    </source>
</reference>
<keyword evidence="1 2" id="KW-0238">DNA-binding</keyword>
<accession>A0ABQ2ZNE0</accession>
<gene>
    <name evidence="5" type="ORF">GCM10008098_10220</name>
</gene>
<dbReference type="Pfam" id="PF00486">
    <property type="entry name" value="Trans_reg_C"/>
    <property type="match status" value="1"/>
</dbReference>
<dbReference type="SMART" id="SM00862">
    <property type="entry name" value="Trans_reg_C"/>
    <property type="match status" value="1"/>
</dbReference>
<feature type="DNA-binding region" description="OmpR/PhoB-type" evidence="2">
    <location>
        <begin position="13"/>
        <end position="120"/>
    </location>
</feature>
<protein>
    <recommendedName>
        <fullName evidence="4">OmpR/PhoB-type domain-containing protein</fullName>
    </recommendedName>
</protein>
<dbReference type="Gene3D" id="1.10.10.10">
    <property type="entry name" value="Winged helix-like DNA-binding domain superfamily/Winged helix DNA-binding domain"/>
    <property type="match status" value="1"/>
</dbReference>
<keyword evidence="6" id="KW-1185">Reference proteome</keyword>
<dbReference type="PROSITE" id="PS51755">
    <property type="entry name" value="OMPR_PHOB"/>
    <property type="match status" value="1"/>
</dbReference>
<dbReference type="InterPro" id="IPR001867">
    <property type="entry name" value="OmpR/PhoB-type_DNA-bd"/>
</dbReference>